<name>A0A564G3U0_9HYPH</name>
<reference evidence="3 4" key="1">
    <citation type="submission" date="2019-06" db="EMBL/GenBank/DDBJ databases">
        <authorList>
            <person name="Rodrigo-Torres L."/>
            <person name="Arahal R. D."/>
            <person name="Lucena T."/>
        </authorList>
    </citation>
    <scope>NUCLEOTIDE SEQUENCE [LARGE SCALE GENOMIC DNA]</scope>
    <source>
        <strain evidence="3 4">SW08-7</strain>
    </source>
</reference>
<dbReference type="EMBL" id="BPQI01000062">
    <property type="protein sequence ID" value="GJD56464.1"/>
    <property type="molecule type" value="Genomic_DNA"/>
</dbReference>
<accession>A0A564G3U0</accession>
<dbReference type="OrthoDB" id="8128853at2"/>
<evidence type="ECO:0000313" key="2">
    <source>
        <dbReference type="EMBL" id="GJD56464.1"/>
    </source>
</evidence>
<gene>
    <name evidence="2" type="ORF">IFDJLNFL_2361</name>
    <name evidence="3" type="ORF">MTDSW087_04487</name>
</gene>
<evidence type="ECO:0000256" key="1">
    <source>
        <dbReference type="SAM" id="SignalP"/>
    </source>
</evidence>
<reference evidence="2" key="3">
    <citation type="submission" date="2021-08" db="EMBL/GenBank/DDBJ databases">
        <authorList>
            <person name="Tani A."/>
            <person name="Ola A."/>
            <person name="Ogura Y."/>
            <person name="Katsura K."/>
            <person name="Hayashi T."/>
        </authorList>
    </citation>
    <scope>NUCLEOTIDE SEQUENCE</scope>
    <source>
        <strain evidence="2">DSM 22415</strain>
    </source>
</reference>
<evidence type="ECO:0000313" key="4">
    <source>
        <dbReference type="Proteomes" id="UP000401717"/>
    </source>
</evidence>
<dbReference type="RefSeq" id="WP_144767083.1">
    <property type="nucleotide sequence ID" value="NZ_BPQI01000062.1"/>
</dbReference>
<evidence type="ECO:0000313" key="3">
    <source>
        <dbReference type="EMBL" id="VUF14762.1"/>
    </source>
</evidence>
<feature type="chain" id="PRO_5022065740" description="Rap1a immunity protein domain-containing protein" evidence="1">
    <location>
        <begin position="19"/>
        <end position="115"/>
    </location>
</feature>
<evidence type="ECO:0000313" key="5">
    <source>
        <dbReference type="Proteomes" id="UP001055303"/>
    </source>
</evidence>
<dbReference type="AlphaFoldDB" id="A0A564G3U0"/>
<keyword evidence="5" id="KW-1185">Reference proteome</keyword>
<keyword evidence="1" id="KW-0732">Signal</keyword>
<evidence type="ECO:0008006" key="6">
    <source>
        <dbReference type="Google" id="ProtNLM"/>
    </source>
</evidence>
<protein>
    <recommendedName>
        <fullName evidence="6">Rap1a immunity protein domain-containing protein</fullName>
    </recommendedName>
</protein>
<dbReference type="Proteomes" id="UP001055303">
    <property type="component" value="Unassembled WGS sequence"/>
</dbReference>
<sequence>MRLTAAALCIGLATCATAQETKIVGIGAATCARFNAQVAEAPASERDYLAWAQGFMSGALMRAPPGVDEGLDLLPPTLPLPDQAAFLRSFCREHPEQDYMDAVRALYHRLRGAAL</sequence>
<organism evidence="3 4">
    <name type="scientific">Methylobacterium dankookense</name>
    <dbReference type="NCBI Taxonomy" id="560405"/>
    <lineage>
        <taxon>Bacteria</taxon>
        <taxon>Pseudomonadati</taxon>
        <taxon>Pseudomonadota</taxon>
        <taxon>Alphaproteobacteria</taxon>
        <taxon>Hyphomicrobiales</taxon>
        <taxon>Methylobacteriaceae</taxon>
        <taxon>Methylobacterium</taxon>
    </lineage>
</organism>
<dbReference type="Proteomes" id="UP000401717">
    <property type="component" value="Unassembled WGS sequence"/>
</dbReference>
<dbReference type="EMBL" id="CABFVH010000039">
    <property type="protein sequence ID" value="VUF14762.1"/>
    <property type="molecule type" value="Genomic_DNA"/>
</dbReference>
<feature type="signal peptide" evidence="1">
    <location>
        <begin position="1"/>
        <end position="18"/>
    </location>
</feature>
<reference evidence="2" key="2">
    <citation type="journal article" date="2021" name="Front. Microbiol.">
        <title>Comprehensive Comparative Genomics and Phenotyping of Methylobacterium Species.</title>
        <authorList>
            <person name="Alessa O."/>
            <person name="Ogura Y."/>
            <person name="Fujitani Y."/>
            <person name="Takami H."/>
            <person name="Hayashi T."/>
            <person name="Sahin N."/>
            <person name="Tani A."/>
        </authorList>
    </citation>
    <scope>NUCLEOTIDE SEQUENCE</scope>
    <source>
        <strain evidence="2">DSM 22415</strain>
    </source>
</reference>
<proteinExistence type="predicted"/>